<dbReference type="EMBL" id="JAGPXF010000008">
    <property type="protein sequence ID" value="KAH7233438.1"/>
    <property type="molecule type" value="Genomic_DNA"/>
</dbReference>
<dbReference type="SMART" id="SM00256">
    <property type="entry name" value="FBOX"/>
    <property type="match status" value="1"/>
</dbReference>
<accession>A0A8K0RLQ9</accession>
<evidence type="ECO:0000313" key="3">
    <source>
        <dbReference type="EMBL" id="KAH7233438.1"/>
    </source>
</evidence>
<dbReference type="OrthoDB" id="3219396at2759"/>
<feature type="region of interest" description="Disordered" evidence="1">
    <location>
        <begin position="1"/>
        <end position="62"/>
    </location>
</feature>
<feature type="domain" description="F-box" evidence="2">
    <location>
        <begin position="62"/>
        <end position="107"/>
    </location>
</feature>
<evidence type="ECO:0000259" key="2">
    <source>
        <dbReference type="PROSITE" id="PS50181"/>
    </source>
</evidence>
<proteinExistence type="predicted"/>
<dbReference type="SUPFAM" id="SSF81383">
    <property type="entry name" value="F-box domain"/>
    <property type="match status" value="1"/>
</dbReference>
<sequence>MPSAQVHRHSSGTDRLPSAIKDGTQGQTAFGYEENVKEPLPKADEQQREGHSQRLPNPSDSAVPLLQLPDEVLLAIMVFMPYSSLYMLRQTCHAFRNLVDDHVFEDFRSEILPNQSRSSCITQDGFSELRLIKNVLKRRTLCHRCGQMADSGELDRRLAEYWENDFCQGCTTHHPRIFFSADIRDKSCLGQLGFFEMCGTHKISGKVLMSWDSYPFRRSSRYQRPTAISDRGRWTPALYLNEYYVFTRAEGTCISLLVTLRTFRQTSISSLKRKLRYVLPNPSYGCKHLPSLIDSLLSSATLNNCKCFPPDGIPAPGLAHIFDMRSTAKRQAMLCKKHVFACETCRINYTLLRDGKDVVLKVDLLPFFINPKSLLRYWFRLTMVEDARRLYEIASSRASP</sequence>
<reference evidence="3" key="1">
    <citation type="journal article" date="2021" name="Nat. Commun.">
        <title>Genetic determinants of endophytism in the Arabidopsis root mycobiome.</title>
        <authorList>
            <person name="Mesny F."/>
            <person name="Miyauchi S."/>
            <person name="Thiergart T."/>
            <person name="Pickel B."/>
            <person name="Atanasova L."/>
            <person name="Karlsson M."/>
            <person name="Huettel B."/>
            <person name="Barry K.W."/>
            <person name="Haridas S."/>
            <person name="Chen C."/>
            <person name="Bauer D."/>
            <person name="Andreopoulos W."/>
            <person name="Pangilinan J."/>
            <person name="LaButti K."/>
            <person name="Riley R."/>
            <person name="Lipzen A."/>
            <person name="Clum A."/>
            <person name="Drula E."/>
            <person name="Henrissat B."/>
            <person name="Kohler A."/>
            <person name="Grigoriev I.V."/>
            <person name="Martin F.M."/>
            <person name="Hacquard S."/>
        </authorList>
    </citation>
    <scope>NUCLEOTIDE SEQUENCE</scope>
    <source>
        <strain evidence="3">MPI-SDFR-AT-0068</strain>
    </source>
</reference>
<dbReference type="AlphaFoldDB" id="A0A8K0RLQ9"/>
<keyword evidence="4" id="KW-1185">Reference proteome</keyword>
<comment type="caution">
    <text evidence="3">The sequence shown here is derived from an EMBL/GenBank/DDBJ whole genome shotgun (WGS) entry which is preliminary data.</text>
</comment>
<dbReference type="InterPro" id="IPR001810">
    <property type="entry name" value="F-box_dom"/>
</dbReference>
<protein>
    <recommendedName>
        <fullName evidence="2">F-box domain-containing protein</fullName>
    </recommendedName>
</protein>
<dbReference type="Proteomes" id="UP000813427">
    <property type="component" value="Unassembled WGS sequence"/>
</dbReference>
<dbReference type="InterPro" id="IPR036047">
    <property type="entry name" value="F-box-like_dom_sf"/>
</dbReference>
<dbReference type="Gene3D" id="1.20.1280.50">
    <property type="match status" value="1"/>
</dbReference>
<gene>
    <name evidence="3" type="ORF">BKA59DRAFT_460892</name>
</gene>
<feature type="compositionally biased region" description="Basic residues" evidence="1">
    <location>
        <begin position="1"/>
        <end position="10"/>
    </location>
</feature>
<dbReference type="Pfam" id="PF00646">
    <property type="entry name" value="F-box"/>
    <property type="match status" value="1"/>
</dbReference>
<evidence type="ECO:0000256" key="1">
    <source>
        <dbReference type="SAM" id="MobiDB-lite"/>
    </source>
</evidence>
<name>A0A8K0RLQ9_9HYPO</name>
<dbReference type="PROSITE" id="PS50181">
    <property type="entry name" value="FBOX"/>
    <property type="match status" value="1"/>
</dbReference>
<evidence type="ECO:0000313" key="4">
    <source>
        <dbReference type="Proteomes" id="UP000813427"/>
    </source>
</evidence>
<organism evidence="3 4">
    <name type="scientific">Fusarium tricinctum</name>
    <dbReference type="NCBI Taxonomy" id="61284"/>
    <lineage>
        <taxon>Eukaryota</taxon>
        <taxon>Fungi</taxon>
        <taxon>Dikarya</taxon>
        <taxon>Ascomycota</taxon>
        <taxon>Pezizomycotina</taxon>
        <taxon>Sordariomycetes</taxon>
        <taxon>Hypocreomycetidae</taxon>
        <taxon>Hypocreales</taxon>
        <taxon>Nectriaceae</taxon>
        <taxon>Fusarium</taxon>
        <taxon>Fusarium tricinctum species complex</taxon>
    </lineage>
</organism>
<feature type="compositionally biased region" description="Basic and acidic residues" evidence="1">
    <location>
        <begin position="34"/>
        <end position="52"/>
    </location>
</feature>